<dbReference type="EMBL" id="CP151504">
    <property type="protein sequence ID" value="WZN61706.1"/>
    <property type="molecule type" value="Genomic_DNA"/>
</dbReference>
<dbReference type="Gene3D" id="1.10.220.100">
    <property type="entry name" value="conserved c-terminal region of ge- 1"/>
    <property type="match status" value="1"/>
</dbReference>
<keyword evidence="3" id="KW-0853">WD repeat</keyword>
<evidence type="ECO:0000256" key="2">
    <source>
        <dbReference type="ARBA" id="ARBA00022490"/>
    </source>
</evidence>
<evidence type="ECO:0000256" key="4">
    <source>
        <dbReference type="ARBA" id="ARBA00022737"/>
    </source>
</evidence>
<dbReference type="AlphaFoldDB" id="A0AAX4P6K5"/>
<keyword evidence="9" id="KW-1185">Reference proteome</keyword>
<protein>
    <recommendedName>
        <fullName evidence="7">Enhancer of mRNA-decapping protein 4 C-terminal domain-containing protein</fullName>
    </recommendedName>
</protein>
<evidence type="ECO:0000256" key="1">
    <source>
        <dbReference type="ARBA" id="ARBA00004496"/>
    </source>
</evidence>
<keyword evidence="2" id="KW-0963">Cytoplasm</keyword>
<dbReference type="Proteomes" id="UP001472866">
    <property type="component" value="Chromosome 04"/>
</dbReference>
<name>A0AAX4P6K5_9CHLO</name>
<evidence type="ECO:0000259" key="7">
    <source>
        <dbReference type="Pfam" id="PF21289"/>
    </source>
</evidence>
<organism evidence="8 9">
    <name type="scientific">Chloropicon roscoffensis</name>
    <dbReference type="NCBI Taxonomy" id="1461544"/>
    <lineage>
        <taxon>Eukaryota</taxon>
        <taxon>Viridiplantae</taxon>
        <taxon>Chlorophyta</taxon>
        <taxon>Chloropicophyceae</taxon>
        <taxon>Chloropicales</taxon>
        <taxon>Chloropicaceae</taxon>
        <taxon>Chloropicon</taxon>
    </lineage>
</organism>
<dbReference type="PANTHER" id="PTHR15598">
    <property type="entry name" value="ENHANCER OF MRNA-DECAPPING PROTEIN 4"/>
    <property type="match status" value="1"/>
</dbReference>
<feature type="domain" description="Enhancer of mRNA-decapping protein 4 C-terminal" evidence="7">
    <location>
        <begin position="260"/>
        <end position="368"/>
    </location>
</feature>
<keyword evidence="4" id="KW-0677">Repeat</keyword>
<dbReference type="GO" id="GO:0000932">
    <property type="term" value="C:P-body"/>
    <property type="evidence" value="ECO:0007669"/>
    <property type="project" value="TreeGrafter"/>
</dbReference>
<proteinExistence type="predicted"/>
<dbReference type="Pfam" id="PF21289">
    <property type="entry name" value="EDC4_C"/>
    <property type="match status" value="1"/>
</dbReference>
<accession>A0AAX4P6K5</accession>
<feature type="region of interest" description="Disordered" evidence="6">
    <location>
        <begin position="22"/>
        <end position="41"/>
    </location>
</feature>
<gene>
    <name evidence="8" type="ORF">HKI87_04g32410</name>
</gene>
<evidence type="ECO:0000313" key="9">
    <source>
        <dbReference type="Proteomes" id="UP001472866"/>
    </source>
</evidence>
<evidence type="ECO:0000256" key="5">
    <source>
        <dbReference type="SAM" id="Coils"/>
    </source>
</evidence>
<comment type="subcellular location">
    <subcellularLocation>
        <location evidence="1">Cytoplasm</location>
    </subcellularLocation>
</comment>
<reference evidence="8 9" key="1">
    <citation type="submission" date="2024-03" db="EMBL/GenBank/DDBJ databases">
        <title>Complete genome sequence of the green alga Chloropicon roscoffensis RCC1871.</title>
        <authorList>
            <person name="Lemieux C."/>
            <person name="Pombert J.-F."/>
            <person name="Otis C."/>
            <person name="Turmel M."/>
        </authorList>
    </citation>
    <scope>NUCLEOTIDE SEQUENCE [LARGE SCALE GENOMIC DNA]</scope>
    <source>
        <strain evidence="8 9">RCC1871</strain>
    </source>
</reference>
<evidence type="ECO:0000256" key="6">
    <source>
        <dbReference type="SAM" id="MobiDB-lite"/>
    </source>
</evidence>
<keyword evidence="5" id="KW-0175">Coiled coil</keyword>
<sequence length="397" mass="42856">MSGQAEEAGAALLAALTGLSPAAATPERSEPQKASAGQFSLGGSSALKAAASKGFKFKKEEPQAATAQEEPKPKASPLLTPTQIERAASPAKMTHEEVERMMQVKLQVVGAGGKADSVSEEGDAPSSVDKNAIEKAVVSAVRSIMEDTIVPAFEQSCREMFRQMNGALKAGVREHLGETEGVAKQLNARLEALEAVVKGMDASVRSLDASVNKGIEASVKGLEASAKSLDAAVRTLSSKQSSGAAEKKQRKPREDPKIQIKADLDQKRYEEAFSKALMTQNVEVVLWLCQQIGEDEFFYSEPFPLSQSVLLALLQQLGSDLNKAREMKLSWIQRVLIVLDMEFFEREGLLPHLPPVLSEVQKNLNSAHLKPKERPRLEVVKAVLNSVQFTVNAKLGS</sequence>
<dbReference type="GO" id="GO:0031087">
    <property type="term" value="P:deadenylation-independent decapping of nuclear-transcribed mRNA"/>
    <property type="evidence" value="ECO:0007669"/>
    <property type="project" value="InterPro"/>
</dbReference>
<evidence type="ECO:0000256" key="3">
    <source>
        <dbReference type="ARBA" id="ARBA00022574"/>
    </source>
</evidence>
<dbReference type="InterPro" id="IPR044938">
    <property type="entry name" value="EDC4_C_sf"/>
</dbReference>
<dbReference type="InterPro" id="IPR049404">
    <property type="entry name" value="EDC4_C"/>
</dbReference>
<feature type="region of interest" description="Disordered" evidence="6">
    <location>
        <begin position="53"/>
        <end position="95"/>
    </location>
</feature>
<feature type="coiled-coil region" evidence="5">
    <location>
        <begin position="176"/>
        <end position="203"/>
    </location>
</feature>
<evidence type="ECO:0000313" key="8">
    <source>
        <dbReference type="EMBL" id="WZN61706.1"/>
    </source>
</evidence>
<dbReference type="PANTHER" id="PTHR15598:SF5">
    <property type="entry name" value="ENHANCER OF MRNA-DECAPPING PROTEIN 4"/>
    <property type="match status" value="1"/>
</dbReference>
<feature type="region of interest" description="Disordered" evidence="6">
    <location>
        <begin position="235"/>
        <end position="258"/>
    </location>
</feature>
<dbReference type="InterPro" id="IPR045152">
    <property type="entry name" value="EDC4-like"/>
</dbReference>